<comment type="subcellular location">
    <subcellularLocation>
        <location evidence="1">Cell membrane</location>
        <topology evidence="1">Multi-pass membrane protein</topology>
    </subcellularLocation>
</comment>
<dbReference type="Pfam" id="PF00854">
    <property type="entry name" value="PTR2"/>
    <property type="match status" value="2"/>
</dbReference>
<reference evidence="10 11" key="1">
    <citation type="submission" date="2020-01" db="EMBL/GenBank/DDBJ databases">
        <title>Leptobacterium flavescens.</title>
        <authorList>
            <person name="Wang G."/>
        </authorList>
    </citation>
    <scope>NUCLEOTIDE SEQUENCE [LARGE SCALE GENOMIC DNA]</scope>
    <source>
        <strain evidence="10 11">KCTC 22160</strain>
    </source>
</reference>
<feature type="transmembrane region" description="Helical" evidence="8">
    <location>
        <begin position="546"/>
        <end position="570"/>
    </location>
</feature>
<dbReference type="PROSITE" id="PS50850">
    <property type="entry name" value="MFS"/>
    <property type="match status" value="1"/>
</dbReference>
<proteinExistence type="predicted"/>
<organism evidence="10 11">
    <name type="scientific">Leptobacterium flavescens</name>
    <dbReference type="NCBI Taxonomy" id="472055"/>
    <lineage>
        <taxon>Bacteria</taxon>
        <taxon>Pseudomonadati</taxon>
        <taxon>Bacteroidota</taxon>
        <taxon>Flavobacteriia</taxon>
        <taxon>Flavobacteriales</taxon>
        <taxon>Flavobacteriaceae</taxon>
        <taxon>Leptobacterium</taxon>
    </lineage>
</organism>
<feature type="transmembrane region" description="Helical" evidence="8">
    <location>
        <begin position="449"/>
        <end position="470"/>
    </location>
</feature>
<evidence type="ECO:0000256" key="6">
    <source>
        <dbReference type="ARBA" id="ARBA00022989"/>
    </source>
</evidence>
<feature type="transmembrane region" description="Helical" evidence="8">
    <location>
        <begin position="349"/>
        <end position="368"/>
    </location>
</feature>
<evidence type="ECO:0000256" key="8">
    <source>
        <dbReference type="SAM" id="Phobius"/>
    </source>
</evidence>
<keyword evidence="7 8" id="KW-0472">Membrane</keyword>
<dbReference type="GO" id="GO:0005886">
    <property type="term" value="C:plasma membrane"/>
    <property type="evidence" value="ECO:0007669"/>
    <property type="project" value="UniProtKB-SubCell"/>
</dbReference>
<dbReference type="PANTHER" id="PTHR23517">
    <property type="entry name" value="RESISTANCE PROTEIN MDTM, PUTATIVE-RELATED-RELATED"/>
    <property type="match status" value="1"/>
</dbReference>
<feature type="transmembrane region" description="Helical" evidence="8">
    <location>
        <begin position="117"/>
        <end position="134"/>
    </location>
</feature>
<evidence type="ECO:0000259" key="9">
    <source>
        <dbReference type="PROSITE" id="PS50850"/>
    </source>
</evidence>
<keyword evidence="4 8" id="KW-0812">Transmembrane</keyword>
<keyword evidence="11" id="KW-1185">Reference proteome</keyword>
<feature type="transmembrane region" description="Helical" evidence="8">
    <location>
        <begin position="155"/>
        <end position="179"/>
    </location>
</feature>
<feature type="transmembrane region" description="Helical" evidence="8">
    <location>
        <begin position="269"/>
        <end position="288"/>
    </location>
</feature>
<protein>
    <submittedName>
        <fullName evidence="10">MFS transporter</fullName>
    </submittedName>
</protein>
<dbReference type="SUPFAM" id="SSF103473">
    <property type="entry name" value="MFS general substrate transporter"/>
    <property type="match status" value="1"/>
</dbReference>
<dbReference type="InterPro" id="IPR000109">
    <property type="entry name" value="POT_fam"/>
</dbReference>
<feature type="transmembrane region" description="Helical" evidence="8">
    <location>
        <begin position="40"/>
        <end position="60"/>
    </location>
</feature>
<feature type="transmembrane region" description="Helical" evidence="8">
    <location>
        <begin position="515"/>
        <end position="540"/>
    </location>
</feature>
<dbReference type="NCBIfam" id="TIGR00924">
    <property type="entry name" value="yjdL_sub1_fam"/>
    <property type="match status" value="1"/>
</dbReference>
<dbReference type="InterPro" id="IPR050171">
    <property type="entry name" value="MFS_Transporters"/>
</dbReference>
<keyword evidence="6 8" id="KW-1133">Transmembrane helix</keyword>
<feature type="transmembrane region" description="Helical" evidence="8">
    <location>
        <begin position="94"/>
        <end position="111"/>
    </location>
</feature>
<keyword evidence="5" id="KW-0571">Peptide transport</keyword>
<feature type="domain" description="Major facilitator superfamily (MFS) profile" evidence="9">
    <location>
        <begin position="23"/>
        <end position="575"/>
    </location>
</feature>
<dbReference type="InterPro" id="IPR036259">
    <property type="entry name" value="MFS_trans_sf"/>
</dbReference>
<dbReference type="Gene3D" id="1.20.1250.20">
    <property type="entry name" value="MFS general substrate transporter like domains"/>
    <property type="match status" value="2"/>
</dbReference>
<evidence type="ECO:0000256" key="4">
    <source>
        <dbReference type="ARBA" id="ARBA00022692"/>
    </source>
</evidence>
<feature type="transmembrane region" description="Helical" evidence="8">
    <location>
        <begin position="300"/>
        <end position="318"/>
    </location>
</feature>
<dbReference type="InterPro" id="IPR005279">
    <property type="entry name" value="Dipep/tripep_permease"/>
</dbReference>
<evidence type="ECO:0000256" key="1">
    <source>
        <dbReference type="ARBA" id="ARBA00004651"/>
    </source>
</evidence>
<dbReference type="PANTHER" id="PTHR23517:SF15">
    <property type="entry name" value="PROTON-DEPENDENT OLIGOPEPTIDE FAMILY TRANSPORT PROTEIN"/>
    <property type="match status" value="1"/>
</dbReference>
<keyword evidence="3" id="KW-1003">Cell membrane</keyword>
<keyword evidence="2" id="KW-0813">Transport</keyword>
<dbReference type="GO" id="GO:1904680">
    <property type="term" value="F:peptide transmembrane transporter activity"/>
    <property type="evidence" value="ECO:0007669"/>
    <property type="project" value="InterPro"/>
</dbReference>
<evidence type="ECO:0000256" key="7">
    <source>
        <dbReference type="ARBA" id="ARBA00023136"/>
    </source>
</evidence>
<feature type="transmembrane region" description="Helical" evidence="8">
    <location>
        <begin position="380"/>
        <end position="399"/>
    </location>
</feature>
<dbReference type="GO" id="GO:0015833">
    <property type="term" value="P:peptide transport"/>
    <property type="evidence" value="ECO:0007669"/>
    <property type="project" value="UniProtKB-KW"/>
</dbReference>
<dbReference type="AlphaFoldDB" id="A0A6P0UP70"/>
<evidence type="ECO:0000256" key="3">
    <source>
        <dbReference type="ARBA" id="ARBA00022475"/>
    </source>
</evidence>
<feature type="transmembrane region" description="Helical" evidence="8">
    <location>
        <begin position="411"/>
        <end position="429"/>
    </location>
</feature>
<name>A0A6P0UP70_9FLAO</name>
<evidence type="ECO:0000313" key="11">
    <source>
        <dbReference type="Proteomes" id="UP000468581"/>
    </source>
</evidence>
<dbReference type="EMBL" id="JAABOO010000003">
    <property type="protein sequence ID" value="NER14787.1"/>
    <property type="molecule type" value="Genomic_DNA"/>
</dbReference>
<dbReference type="Proteomes" id="UP000468581">
    <property type="component" value="Unassembled WGS sequence"/>
</dbReference>
<feature type="transmembrane region" description="Helical" evidence="8">
    <location>
        <begin position="482"/>
        <end position="503"/>
    </location>
</feature>
<comment type="caution">
    <text evidence="10">The sequence shown here is derived from an EMBL/GenBank/DDBJ whole genome shotgun (WGS) entry which is preliminary data.</text>
</comment>
<gene>
    <name evidence="10" type="ORF">GWK08_15125</name>
</gene>
<accession>A0A6P0UP70</accession>
<dbReference type="InterPro" id="IPR020846">
    <property type="entry name" value="MFS_dom"/>
</dbReference>
<dbReference type="RefSeq" id="WP_163608067.1">
    <property type="nucleotide sequence ID" value="NZ_JAABOO010000003.1"/>
</dbReference>
<sequence length="582" mass="64226">MSSAISFGGSKENQKTLLGHPVGLFVLFFTEMWERFSYTGMRAILVLFLISETSTGGFAWSRADALVLYAIYTGAVYLTPIIGGWIADQFLGSRNSVIIGALLMTIGHAILALETEMALYTGIGFLIIGTGFFKPSMTPILGEMYPDKNLILKDAAYTIFYMGVNAGYFVGIIICGWLGTNEKFGWSWGFGAAGLFMFLGMLQFYFARKIFGDIGSKPNRKKDAPSAAEKYGETEVKFTKGDSGLLGLSVVLGILTTIGWNVFELDTVWKKLGIILPFIISILSFIILRLKKYPTVERNRLTVVAVLSFFIVFFWLAFEQAGGTMTIFAEDYTQRSFTTDASANTFRTVSLILTIIPMLILTYVFILLSRKIAKAYPLSVLFLGICFVIIWIAMGVINYENFHSENLEVPTAWFGTLNAFFIISLAPLFSKMWKALNKNKIEPSGPIKFAMGLFLLGIGFVMLAIGASSIPAGAKTASVSMVWLILAYFFHTVGELAISPVGLSYVNKLSPKRIMALMFGVFYLANFIANFTGGIIGSYIDDISKSISLSGFFSIFVYSSFGSALLLILLNKKLRKLMHGIH</sequence>
<evidence type="ECO:0000256" key="2">
    <source>
        <dbReference type="ARBA" id="ARBA00022448"/>
    </source>
</evidence>
<evidence type="ECO:0000256" key="5">
    <source>
        <dbReference type="ARBA" id="ARBA00022856"/>
    </source>
</evidence>
<evidence type="ECO:0000313" key="10">
    <source>
        <dbReference type="EMBL" id="NER14787.1"/>
    </source>
</evidence>
<dbReference type="CDD" id="cd17346">
    <property type="entry name" value="MFS_DtpA_like"/>
    <property type="match status" value="1"/>
</dbReference>
<keyword evidence="5" id="KW-0653">Protein transport</keyword>
<feature type="transmembrane region" description="Helical" evidence="8">
    <location>
        <begin position="66"/>
        <end position="87"/>
    </location>
</feature>
<feature type="transmembrane region" description="Helical" evidence="8">
    <location>
        <begin position="185"/>
        <end position="207"/>
    </location>
</feature>